<evidence type="ECO:0000256" key="2">
    <source>
        <dbReference type="ARBA" id="ARBA00022670"/>
    </source>
</evidence>
<dbReference type="InterPro" id="IPR038466">
    <property type="entry name" value="S8_pro-domain_sf"/>
</dbReference>
<evidence type="ECO:0000256" key="8">
    <source>
        <dbReference type="ARBA" id="ARBA00023145"/>
    </source>
</evidence>
<dbReference type="GO" id="GO:0016020">
    <property type="term" value="C:membrane"/>
    <property type="evidence" value="ECO:0007669"/>
    <property type="project" value="TreeGrafter"/>
</dbReference>
<evidence type="ECO:0000256" key="13">
    <source>
        <dbReference type="SAM" id="SignalP"/>
    </source>
</evidence>
<dbReference type="PROSITE" id="PS00136">
    <property type="entry name" value="SUBTILASE_ASP"/>
    <property type="match status" value="1"/>
</dbReference>
<accession>A0A8C1N034</accession>
<evidence type="ECO:0000256" key="1">
    <source>
        <dbReference type="ARBA" id="ARBA00011073"/>
    </source>
</evidence>
<dbReference type="PROSITE" id="PS00138">
    <property type="entry name" value="SUBTILASE_SER"/>
    <property type="match status" value="1"/>
</dbReference>
<dbReference type="PANTHER" id="PTHR42884:SF8">
    <property type="entry name" value="PROPROTEIN CONVERTASE SUBTILISIN_KEXIN TYPE 6"/>
    <property type="match status" value="1"/>
</dbReference>
<keyword evidence="2 11" id="KW-0645">Protease</keyword>
<dbReference type="Pfam" id="PF16470">
    <property type="entry name" value="S8_pro-domain"/>
    <property type="match status" value="1"/>
</dbReference>
<dbReference type="AlphaFoldDB" id="A0A8C1N034"/>
<dbReference type="InterPro" id="IPR036852">
    <property type="entry name" value="Peptidase_S8/S53_dom_sf"/>
</dbReference>
<keyword evidence="16" id="KW-1185">Reference proteome</keyword>
<evidence type="ECO:0000256" key="9">
    <source>
        <dbReference type="ARBA" id="ARBA00023180"/>
    </source>
</evidence>
<dbReference type="InterPro" id="IPR034182">
    <property type="entry name" value="Kexin/furin"/>
</dbReference>
<reference evidence="15" key="1">
    <citation type="submission" date="2025-08" db="UniProtKB">
        <authorList>
            <consortium name="Ensembl"/>
        </authorList>
    </citation>
    <scope>IDENTIFICATION</scope>
</reference>
<dbReference type="Ensembl" id="ENSCCRT00010091912.1">
    <property type="protein sequence ID" value="ENSCCRP00010082843.1"/>
    <property type="gene ID" value="ENSCCRG00010034518.1"/>
</dbReference>
<dbReference type="InterPro" id="IPR015500">
    <property type="entry name" value="Peptidase_S8_subtilisin-rel"/>
</dbReference>
<sequence>MRLLLGFVLSTFWLWEASLSRVYTNHWAVRIPGGPSEADNLASKYGFTNLGQIGGLEHHYHFHHSRVVRRSTFVTRGTHSFIHMDPKVDWAQQQLVKTRVKRHARSDPSYIHLNDPKWSNMWYIHCSDKNSRCRSEMNILAAWQRGYTGRNVVVTILDDGIERNHPDLVQNYDQLASYDVNGNDYDPTPRYDFSNENKHGTRCAGEVAAVANNSHCIVGIAYNARIGGVRMLDGDVTDVVEAKSLGIRPDYIDIYSASWGPDDDGKTVDGPGPLAKQAFELGIKKGRKGLGSIFVWASGNGGRQGDHCSCDGYTNSIYTISVSSTTENGNKPWYLEVCSSTLATTYSSGEFYDRKIVTTDLRQRCTEGHTGTSVSAPMVAGVIALALEANPLISWRDVQHLLVKTSRQAHLKANDWKTNAAGHKVSHLYGFGLVDAEAMVVEAKKWRTVPPQHTCSKTSDRRTRYIRADQKLNASISSSGCRDQPDQQVVFLEHVVVRVLIVHPRRGDLEISLVSPSGTRSQLLAQRLFDNSNEGFRNWEFMTVHCWGERAEGTWTLEISDSPSQLRNPEVLGKERRNEVQTSIRLNMLPVKVKSVLFPSLSNRFMLQLLFTFVSCPPHRTCVSHCPLGYFEDGEARRCRRCHRGCEKCVARGPNECRSCRRGLYFYSKESTCVETCPVGCFHDEGESNEDGTLAGMTCVPECANGTFFNLEEMKCSPCHVSCSTCTGPGLEECIQCAPDYLQQEWRCVRTCAPGYYRGEAAGFTQRMCQCILYLLFM</sequence>
<protein>
    <submittedName>
        <fullName evidence="15">Proprotein convertase subtilisin/kexin type 6</fullName>
    </submittedName>
</protein>
<dbReference type="CDD" id="cd04059">
    <property type="entry name" value="Peptidases_S8_Protein_convertases_Kexins_Furin-like"/>
    <property type="match status" value="1"/>
</dbReference>
<dbReference type="PANTHER" id="PTHR42884">
    <property type="entry name" value="PROPROTEIN CONVERTASE SUBTILISIN/KEXIN-RELATED"/>
    <property type="match status" value="1"/>
</dbReference>
<evidence type="ECO:0000256" key="11">
    <source>
        <dbReference type="PROSITE-ProRule" id="PRU01240"/>
    </source>
</evidence>
<dbReference type="SUPFAM" id="SSF57184">
    <property type="entry name" value="Growth factor receptor domain"/>
    <property type="match status" value="1"/>
</dbReference>
<evidence type="ECO:0000256" key="5">
    <source>
        <dbReference type="ARBA" id="ARBA00022737"/>
    </source>
</evidence>
<evidence type="ECO:0000256" key="6">
    <source>
        <dbReference type="ARBA" id="ARBA00022801"/>
    </source>
</evidence>
<keyword evidence="5" id="KW-0677">Repeat</keyword>
<keyword evidence="3" id="KW-0165">Cleavage on pair of basic residues</keyword>
<dbReference type="Gene3D" id="3.40.50.200">
    <property type="entry name" value="Peptidase S8/S53 domain"/>
    <property type="match status" value="1"/>
</dbReference>
<dbReference type="GO" id="GO:0005615">
    <property type="term" value="C:extracellular space"/>
    <property type="evidence" value="ECO:0007669"/>
    <property type="project" value="TreeGrafter"/>
</dbReference>
<dbReference type="PROSITE" id="PS51829">
    <property type="entry name" value="P_HOMO_B"/>
    <property type="match status" value="1"/>
</dbReference>
<dbReference type="FunFam" id="3.40.50.200:FF:000002">
    <property type="entry name" value="Proprotein convertase subtilisin/kexin type 5"/>
    <property type="match status" value="1"/>
</dbReference>
<dbReference type="InterPro" id="IPR006212">
    <property type="entry name" value="Furin_repeat"/>
</dbReference>
<evidence type="ECO:0000256" key="10">
    <source>
        <dbReference type="PIRSR" id="PIRSR615500-1"/>
    </source>
</evidence>
<dbReference type="GO" id="GO:0004252">
    <property type="term" value="F:serine-type endopeptidase activity"/>
    <property type="evidence" value="ECO:0007669"/>
    <property type="project" value="UniProtKB-UniRule"/>
</dbReference>
<keyword evidence="6 11" id="KW-0378">Hydrolase</keyword>
<dbReference type="GO" id="GO:0009986">
    <property type="term" value="C:cell surface"/>
    <property type="evidence" value="ECO:0007669"/>
    <property type="project" value="TreeGrafter"/>
</dbReference>
<keyword evidence="8" id="KW-0865">Zymogen</keyword>
<dbReference type="InterPro" id="IPR008979">
    <property type="entry name" value="Galactose-bd-like_sf"/>
</dbReference>
<dbReference type="CDD" id="cd00064">
    <property type="entry name" value="FU"/>
    <property type="match status" value="2"/>
</dbReference>
<evidence type="ECO:0000259" key="14">
    <source>
        <dbReference type="PROSITE" id="PS51829"/>
    </source>
</evidence>
<dbReference type="InterPro" id="IPR032815">
    <property type="entry name" value="S8_pro-domain"/>
</dbReference>
<dbReference type="SUPFAM" id="SSF49785">
    <property type="entry name" value="Galactose-binding domain-like"/>
    <property type="match status" value="1"/>
</dbReference>
<dbReference type="InterPro" id="IPR000209">
    <property type="entry name" value="Peptidase_S8/S53_dom"/>
</dbReference>
<feature type="active site" description="Charge relay system" evidence="10 11">
    <location>
        <position position="373"/>
    </location>
</feature>
<dbReference type="Gene3D" id="3.30.70.850">
    <property type="entry name" value="Peptidase S8, pro-domain"/>
    <property type="match status" value="1"/>
</dbReference>
<dbReference type="Pfam" id="PF00082">
    <property type="entry name" value="Peptidase_S8"/>
    <property type="match status" value="1"/>
</dbReference>
<dbReference type="Pfam" id="PF01483">
    <property type="entry name" value="P_proprotein"/>
    <property type="match status" value="1"/>
</dbReference>
<dbReference type="InterPro" id="IPR023827">
    <property type="entry name" value="Peptidase_S8_Asp-AS"/>
</dbReference>
<dbReference type="InterPro" id="IPR022398">
    <property type="entry name" value="Peptidase_S8_His-AS"/>
</dbReference>
<feature type="signal peptide" evidence="13">
    <location>
        <begin position="1"/>
        <end position="19"/>
    </location>
</feature>
<feature type="active site" description="Charge relay system" evidence="10 11">
    <location>
        <position position="158"/>
    </location>
</feature>
<keyword evidence="9" id="KW-0325">Glycoprotein</keyword>
<dbReference type="SUPFAM" id="SSF52743">
    <property type="entry name" value="Subtilisin-like"/>
    <property type="match status" value="1"/>
</dbReference>
<evidence type="ECO:0000256" key="4">
    <source>
        <dbReference type="ARBA" id="ARBA00022729"/>
    </source>
</evidence>
<evidence type="ECO:0000256" key="7">
    <source>
        <dbReference type="ARBA" id="ARBA00022825"/>
    </source>
</evidence>
<dbReference type="Gene3D" id="2.10.220.10">
    <property type="entry name" value="Hormone Receptor, Insulin-like Growth Factor Receptor 1, Chain A, domain 2"/>
    <property type="match status" value="2"/>
</dbReference>
<dbReference type="PROSITE" id="PS51892">
    <property type="entry name" value="SUBTILASE"/>
    <property type="match status" value="1"/>
</dbReference>
<keyword evidence="7 11" id="KW-0720">Serine protease</keyword>
<organism evidence="15 16">
    <name type="scientific">Cyprinus carpio</name>
    <name type="common">Common carp</name>
    <dbReference type="NCBI Taxonomy" id="7962"/>
    <lineage>
        <taxon>Eukaryota</taxon>
        <taxon>Metazoa</taxon>
        <taxon>Chordata</taxon>
        <taxon>Craniata</taxon>
        <taxon>Vertebrata</taxon>
        <taxon>Euteleostomi</taxon>
        <taxon>Actinopterygii</taxon>
        <taxon>Neopterygii</taxon>
        <taxon>Teleostei</taxon>
        <taxon>Ostariophysi</taxon>
        <taxon>Cypriniformes</taxon>
        <taxon>Cyprinidae</taxon>
        <taxon>Cyprininae</taxon>
        <taxon>Cyprinus</taxon>
    </lineage>
</organism>
<dbReference type="PROSITE" id="PS00137">
    <property type="entry name" value="SUBTILASE_HIS"/>
    <property type="match status" value="1"/>
</dbReference>
<reference evidence="15" key="2">
    <citation type="submission" date="2025-09" db="UniProtKB">
        <authorList>
            <consortium name="Ensembl"/>
        </authorList>
    </citation>
    <scope>IDENTIFICATION</scope>
</reference>
<dbReference type="GO" id="GO:0016486">
    <property type="term" value="P:peptide hormone processing"/>
    <property type="evidence" value="ECO:0007669"/>
    <property type="project" value="TreeGrafter"/>
</dbReference>
<dbReference type="InterPro" id="IPR023828">
    <property type="entry name" value="Peptidase_S8_Ser-AS"/>
</dbReference>
<dbReference type="PRINTS" id="PR00723">
    <property type="entry name" value="SUBTILISIN"/>
</dbReference>
<dbReference type="SMART" id="SM00261">
    <property type="entry name" value="FU"/>
    <property type="match status" value="2"/>
</dbReference>
<feature type="domain" description="P/Homo B" evidence="14">
    <location>
        <begin position="448"/>
        <end position="585"/>
    </location>
</feature>
<evidence type="ECO:0000256" key="3">
    <source>
        <dbReference type="ARBA" id="ARBA00022685"/>
    </source>
</evidence>
<dbReference type="FunFam" id="2.60.120.260:FF:000006">
    <property type="entry name" value="Proprotein convertase subtilisin/kexin type 5"/>
    <property type="match status" value="1"/>
</dbReference>
<dbReference type="Gene3D" id="2.60.120.260">
    <property type="entry name" value="Galactose-binding domain-like"/>
    <property type="match status" value="1"/>
</dbReference>
<dbReference type="InterPro" id="IPR002884">
    <property type="entry name" value="P_dom"/>
</dbReference>
<dbReference type="Proteomes" id="UP000694427">
    <property type="component" value="Unplaced"/>
</dbReference>
<evidence type="ECO:0000256" key="12">
    <source>
        <dbReference type="RuleBase" id="RU003355"/>
    </source>
</evidence>
<evidence type="ECO:0000313" key="16">
    <source>
        <dbReference type="Proteomes" id="UP000694427"/>
    </source>
</evidence>
<feature type="active site" description="Charge relay system" evidence="10 11">
    <location>
        <position position="199"/>
    </location>
</feature>
<proteinExistence type="inferred from homology"/>
<name>A0A8C1N034_CYPCA</name>
<dbReference type="FunFam" id="3.30.70.850:FF:000001">
    <property type="entry name" value="Proprotein convertase subtilisin/kexin type 5"/>
    <property type="match status" value="1"/>
</dbReference>
<dbReference type="SUPFAM" id="SSF54897">
    <property type="entry name" value="Protease propeptides/inhibitors"/>
    <property type="match status" value="1"/>
</dbReference>
<feature type="chain" id="PRO_5034663438" evidence="13">
    <location>
        <begin position="20"/>
        <end position="778"/>
    </location>
</feature>
<evidence type="ECO:0000313" key="15">
    <source>
        <dbReference type="Ensembl" id="ENSCCRP00010082843.1"/>
    </source>
</evidence>
<keyword evidence="4 13" id="KW-0732">Signal</keyword>
<dbReference type="InterPro" id="IPR009030">
    <property type="entry name" value="Growth_fac_rcpt_cys_sf"/>
</dbReference>
<comment type="similarity">
    <text evidence="1 11 12">Belongs to the peptidase S8 family.</text>
</comment>